<evidence type="ECO:0000313" key="3">
    <source>
        <dbReference type="Proteomes" id="UP000319383"/>
    </source>
</evidence>
<feature type="compositionally biased region" description="Polar residues" evidence="1">
    <location>
        <begin position="1"/>
        <end position="15"/>
    </location>
</feature>
<evidence type="ECO:0000313" key="2">
    <source>
        <dbReference type="EMBL" id="QDU43584.1"/>
    </source>
</evidence>
<evidence type="ECO:0000256" key="1">
    <source>
        <dbReference type="SAM" id="MobiDB-lite"/>
    </source>
</evidence>
<feature type="region of interest" description="Disordered" evidence="1">
    <location>
        <begin position="1"/>
        <end position="22"/>
    </location>
</feature>
<proteinExistence type="predicted"/>
<dbReference type="KEGG" id="sdyn:Mal52_20600"/>
<organism evidence="2 3">
    <name type="scientific">Symmachiella dynata</name>
    <dbReference type="NCBI Taxonomy" id="2527995"/>
    <lineage>
        <taxon>Bacteria</taxon>
        <taxon>Pseudomonadati</taxon>
        <taxon>Planctomycetota</taxon>
        <taxon>Planctomycetia</taxon>
        <taxon>Planctomycetales</taxon>
        <taxon>Planctomycetaceae</taxon>
        <taxon>Symmachiella</taxon>
    </lineage>
</organism>
<protein>
    <submittedName>
        <fullName evidence="2">Uncharacterized protein</fullName>
    </submittedName>
</protein>
<dbReference type="AlphaFoldDB" id="A0A517ZM81"/>
<dbReference type="Proteomes" id="UP000319383">
    <property type="component" value="Chromosome"/>
</dbReference>
<sequence>MQQASGTSVSLSTPPNFYHDDKMMFGQQKNSSLAEILYAADNTETVTTNDATSS</sequence>
<accession>A0A517ZM81</accession>
<dbReference type="EMBL" id="CP036276">
    <property type="protein sequence ID" value="QDU43584.1"/>
    <property type="molecule type" value="Genomic_DNA"/>
</dbReference>
<name>A0A517ZM81_9PLAN</name>
<reference evidence="2 3" key="1">
    <citation type="submission" date="2019-02" db="EMBL/GenBank/DDBJ databases">
        <title>Deep-cultivation of Planctomycetes and their phenomic and genomic characterization uncovers novel biology.</title>
        <authorList>
            <person name="Wiegand S."/>
            <person name="Jogler M."/>
            <person name="Boedeker C."/>
            <person name="Pinto D."/>
            <person name="Vollmers J."/>
            <person name="Rivas-Marin E."/>
            <person name="Kohn T."/>
            <person name="Peeters S.H."/>
            <person name="Heuer A."/>
            <person name="Rast P."/>
            <person name="Oberbeckmann S."/>
            <person name="Bunk B."/>
            <person name="Jeske O."/>
            <person name="Meyerdierks A."/>
            <person name="Storesund J.E."/>
            <person name="Kallscheuer N."/>
            <person name="Luecker S."/>
            <person name="Lage O.M."/>
            <person name="Pohl T."/>
            <person name="Merkel B.J."/>
            <person name="Hornburger P."/>
            <person name="Mueller R.-W."/>
            <person name="Bruemmer F."/>
            <person name="Labrenz M."/>
            <person name="Spormann A.M."/>
            <person name="Op den Camp H."/>
            <person name="Overmann J."/>
            <person name="Amann R."/>
            <person name="Jetten M.S.M."/>
            <person name="Mascher T."/>
            <person name="Medema M.H."/>
            <person name="Devos D.P."/>
            <person name="Kaster A.-K."/>
            <person name="Ovreas L."/>
            <person name="Rohde M."/>
            <person name="Galperin M.Y."/>
            <person name="Jogler C."/>
        </authorList>
    </citation>
    <scope>NUCLEOTIDE SEQUENCE [LARGE SCALE GENOMIC DNA]</scope>
    <source>
        <strain evidence="2 3">Mal52</strain>
    </source>
</reference>
<gene>
    <name evidence="2" type="ORF">Mal52_20600</name>
</gene>
<keyword evidence="3" id="KW-1185">Reference proteome</keyword>